<keyword evidence="6" id="KW-1185">Reference proteome</keyword>
<gene>
    <name evidence="3" type="primary">yacG</name>
    <name evidence="5" type="ORF">ACFOW6_15670</name>
</gene>
<comment type="similarity">
    <text evidence="3">Belongs to the DNA gyrase inhibitor YacG family.</text>
</comment>
<comment type="cofactor">
    <cofactor evidence="3">
        <name>Zn(2+)</name>
        <dbReference type="ChEBI" id="CHEBI:29105"/>
    </cofactor>
    <text evidence="3">Binds 1 zinc ion.</text>
</comment>
<dbReference type="InterPro" id="IPR005584">
    <property type="entry name" value="DNA_gyrase_inhibitor_YacG"/>
</dbReference>
<dbReference type="PANTHER" id="PTHR36150">
    <property type="entry name" value="DNA GYRASE INHIBITOR YACG"/>
    <property type="match status" value="1"/>
</dbReference>
<evidence type="ECO:0000313" key="6">
    <source>
        <dbReference type="Proteomes" id="UP001595799"/>
    </source>
</evidence>
<feature type="binding site" evidence="3">
    <location>
        <position position="31"/>
    </location>
    <ligand>
        <name>Zn(2+)</name>
        <dbReference type="ChEBI" id="CHEBI:29105"/>
    </ligand>
</feature>
<evidence type="ECO:0000256" key="4">
    <source>
        <dbReference type="SAM" id="MobiDB-lite"/>
    </source>
</evidence>
<evidence type="ECO:0000256" key="3">
    <source>
        <dbReference type="HAMAP-Rule" id="MF_00649"/>
    </source>
</evidence>
<dbReference type="Proteomes" id="UP001595799">
    <property type="component" value="Unassembled WGS sequence"/>
</dbReference>
<name>A0ABV8UR43_9PROT</name>
<dbReference type="EMBL" id="JBHSCW010000010">
    <property type="protein sequence ID" value="MFC4352990.1"/>
    <property type="molecule type" value="Genomic_DNA"/>
</dbReference>
<dbReference type="SUPFAM" id="SSF57716">
    <property type="entry name" value="Glucocorticoid receptor-like (DNA-binding domain)"/>
    <property type="match status" value="1"/>
</dbReference>
<evidence type="ECO:0000256" key="2">
    <source>
        <dbReference type="ARBA" id="ARBA00022833"/>
    </source>
</evidence>
<keyword evidence="1 3" id="KW-0479">Metal-binding</keyword>
<evidence type="ECO:0000313" key="5">
    <source>
        <dbReference type="EMBL" id="MFC4352990.1"/>
    </source>
</evidence>
<feature type="compositionally biased region" description="Acidic residues" evidence="4">
    <location>
        <begin position="78"/>
        <end position="88"/>
    </location>
</feature>
<dbReference type="Pfam" id="PF03884">
    <property type="entry name" value="YacG"/>
    <property type="match status" value="1"/>
</dbReference>
<comment type="function">
    <text evidence="3">Inhibits all the catalytic activities of DNA gyrase by preventing its interaction with DNA. Acts by binding directly to the C-terminal domain of GyrB, which probably disrupts DNA binding by the gyrase.</text>
</comment>
<protein>
    <recommendedName>
        <fullName evidence="3">DNA gyrase inhibitor YacG</fullName>
    </recommendedName>
</protein>
<accession>A0ABV8UR43</accession>
<feature type="region of interest" description="Disordered" evidence="4">
    <location>
        <begin position="62"/>
        <end position="88"/>
    </location>
</feature>
<reference evidence="6" key="1">
    <citation type="journal article" date="2019" name="Int. J. Syst. Evol. Microbiol.">
        <title>The Global Catalogue of Microorganisms (GCM) 10K type strain sequencing project: providing services to taxonomists for standard genome sequencing and annotation.</title>
        <authorList>
            <consortium name="The Broad Institute Genomics Platform"/>
            <consortium name="The Broad Institute Genome Sequencing Center for Infectious Disease"/>
            <person name="Wu L."/>
            <person name="Ma J."/>
        </authorList>
    </citation>
    <scope>NUCLEOTIDE SEQUENCE [LARGE SCALE GENOMIC DNA]</scope>
    <source>
        <strain evidence="6">CECT 8472</strain>
    </source>
</reference>
<proteinExistence type="inferred from homology"/>
<dbReference type="PANTHER" id="PTHR36150:SF1">
    <property type="entry name" value="DNA GYRASE INHIBITOR YACG"/>
    <property type="match status" value="1"/>
</dbReference>
<dbReference type="RefSeq" id="WP_382423366.1">
    <property type="nucleotide sequence ID" value="NZ_JBHSCW010000010.1"/>
</dbReference>
<dbReference type="InterPro" id="IPR013088">
    <property type="entry name" value="Znf_NHR/GATA"/>
</dbReference>
<feature type="binding site" evidence="3">
    <location>
        <position position="34"/>
    </location>
    <ligand>
        <name>Zn(2+)</name>
        <dbReference type="ChEBI" id="CHEBI:29105"/>
    </ligand>
</feature>
<dbReference type="Gene3D" id="3.30.50.10">
    <property type="entry name" value="Erythroid Transcription Factor GATA-1, subunit A"/>
    <property type="match status" value="1"/>
</dbReference>
<feature type="binding site" evidence="3">
    <location>
        <position position="50"/>
    </location>
    <ligand>
        <name>Zn(2+)</name>
        <dbReference type="ChEBI" id="CHEBI:29105"/>
    </ligand>
</feature>
<feature type="binding site" evidence="3">
    <location>
        <position position="46"/>
    </location>
    <ligand>
        <name>Zn(2+)</name>
        <dbReference type="ChEBI" id="CHEBI:29105"/>
    </ligand>
</feature>
<evidence type="ECO:0000256" key="1">
    <source>
        <dbReference type="ARBA" id="ARBA00022723"/>
    </source>
</evidence>
<dbReference type="HAMAP" id="MF_00649">
    <property type="entry name" value="DNA_gyrase_inhibitor_YacG"/>
    <property type="match status" value="1"/>
</dbReference>
<comment type="caution">
    <text evidence="5">The sequence shown here is derived from an EMBL/GenBank/DDBJ whole genome shotgun (WGS) entry which is preliminary data.</text>
</comment>
<comment type="subunit">
    <text evidence="3">Interacts with GyrB.</text>
</comment>
<organism evidence="5 6">
    <name type="scientific">Fodinicurvata halophila</name>
    <dbReference type="NCBI Taxonomy" id="1419723"/>
    <lineage>
        <taxon>Bacteria</taxon>
        <taxon>Pseudomonadati</taxon>
        <taxon>Pseudomonadota</taxon>
        <taxon>Alphaproteobacteria</taxon>
        <taxon>Rhodospirillales</taxon>
        <taxon>Rhodovibrionaceae</taxon>
        <taxon>Fodinicurvata</taxon>
    </lineage>
</organism>
<sequence length="88" mass="9178">MSGSDETGGPGGDGAKVVPLEAHKRRRGPACPICGKPEAAQHRPFCSAHCKNVDLGRWLSERYRVPTDEAPDGPQGGGDDDDPGPQSA</sequence>
<keyword evidence="2 3" id="KW-0862">Zinc</keyword>